<keyword evidence="22" id="KW-1185">Reference proteome</keyword>
<feature type="short sequence motif" description="TonB box" evidence="15">
    <location>
        <begin position="53"/>
        <end position="59"/>
    </location>
</feature>
<dbReference type="InterPro" id="IPR000531">
    <property type="entry name" value="Beta-barrel_TonB"/>
</dbReference>
<dbReference type="InterPro" id="IPR039426">
    <property type="entry name" value="TonB-dep_rcpt-like"/>
</dbReference>
<dbReference type="GO" id="GO:0015344">
    <property type="term" value="F:siderophore uptake transmembrane transporter activity"/>
    <property type="evidence" value="ECO:0007669"/>
    <property type="project" value="TreeGrafter"/>
</dbReference>
<evidence type="ECO:0000256" key="13">
    <source>
        <dbReference type="ARBA" id="ARBA00023237"/>
    </source>
</evidence>
<dbReference type="Gene3D" id="2.170.130.10">
    <property type="entry name" value="TonB-dependent receptor, plug domain"/>
    <property type="match status" value="1"/>
</dbReference>
<accession>A0A427TZY6</accession>
<feature type="short sequence motif" description="TonB C-terminal box" evidence="16">
    <location>
        <begin position="711"/>
        <end position="728"/>
    </location>
</feature>
<keyword evidence="9" id="KW-0406">Ion transport</keyword>
<evidence type="ECO:0000313" key="21">
    <source>
        <dbReference type="EMBL" id="RSD30003.1"/>
    </source>
</evidence>
<dbReference type="PROSITE" id="PS01156">
    <property type="entry name" value="TONB_DEPENDENT_REC_2"/>
    <property type="match status" value="1"/>
</dbReference>
<evidence type="ECO:0000256" key="7">
    <source>
        <dbReference type="ARBA" id="ARBA00022729"/>
    </source>
</evidence>
<evidence type="ECO:0000259" key="19">
    <source>
        <dbReference type="Pfam" id="PF00593"/>
    </source>
</evidence>
<dbReference type="Pfam" id="PF00593">
    <property type="entry name" value="TonB_dep_Rec_b-barrel"/>
    <property type="match status" value="1"/>
</dbReference>
<keyword evidence="5" id="KW-0410">Iron transport</keyword>
<evidence type="ECO:0000256" key="15">
    <source>
        <dbReference type="PROSITE-ProRule" id="PRU10143"/>
    </source>
</evidence>
<dbReference type="PROSITE" id="PS00430">
    <property type="entry name" value="TONB_DEPENDENT_REC_1"/>
    <property type="match status" value="1"/>
</dbReference>
<feature type="domain" description="TonB-dependent receptor-like beta-barrel" evidence="19">
    <location>
        <begin position="290"/>
        <end position="698"/>
    </location>
</feature>
<comment type="similarity">
    <text evidence="2 14 17">Belongs to the TonB-dependent receptor family.</text>
</comment>
<dbReference type="PROSITE" id="PS52016">
    <property type="entry name" value="TONB_DEPENDENT_REC_3"/>
    <property type="match status" value="1"/>
</dbReference>
<reference evidence="21 22" key="1">
    <citation type="submission" date="2018-12" db="EMBL/GenBank/DDBJ databases">
        <title>Genomic taxonomy of the Vibrionaceae family.</title>
        <authorList>
            <person name="Gomez-Gil B."/>
            <person name="Enciso-Ibarra K."/>
        </authorList>
    </citation>
    <scope>NUCLEOTIDE SEQUENCE [LARGE SCALE GENOMIC DNA]</scope>
    <source>
        <strain evidence="21 22">CAIM 594</strain>
    </source>
</reference>
<dbReference type="PANTHER" id="PTHR32552:SF82">
    <property type="entry name" value="FCUA PROTEIN"/>
    <property type="match status" value="1"/>
</dbReference>
<comment type="subcellular location">
    <subcellularLocation>
        <location evidence="1 14">Cell outer membrane</location>
        <topology evidence="1 14">Multi-pass membrane protein</topology>
    </subcellularLocation>
</comment>
<evidence type="ECO:0000256" key="9">
    <source>
        <dbReference type="ARBA" id="ARBA00023065"/>
    </source>
</evidence>
<evidence type="ECO:0000256" key="4">
    <source>
        <dbReference type="ARBA" id="ARBA00022452"/>
    </source>
</evidence>
<name>A0A427TZY6_9VIBR</name>
<evidence type="ECO:0000256" key="5">
    <source>
        <dbReference type="ARBA" id="ARBA00022496"/>
    </source>
</evidence>
<evidence type="ECO:0000256" key="18">
    <source>
        <dbReference type="SAM" id="SignalP"/>
    </source>
</evidence>
<dbReference type="AlphaFoldDB" id="A0A427TZY6"/>
<dbReference type="Pfam" id="PF07715">
    <property type="entry name" value="Plug"/>
    <property type="match status" value="1"/>
</dbReference>
<dbReference type="InterPro" id="IPR010917">
    <property type="entry name" value="TonB_rcpt_CS"/>
</dbReference>
<dbReference type="InterPro" id="IPR010105">
    <property type="entry name" value="TonB_sidphr_rcpt"/>
</dbReference>
<dbReference type="CDD" id="cd01347">
    <property type="entry name" value="ligand_gated_channel"/>
    <property type="match status" value="1"/>
</dbReference>
<dbReference type="Gene3D" id="2.40.170.20">
    <property type="entry name" value="TonB-dependent receptor, beta-barrel domain"/>
    <property type="match status" value="1"/>
</dbReference>
<dbReference type="PANTHER" id="PTHR32552">
    <property type="entry name" value="FERRICHROME IRON RECEPTOR-RELATED"/>
    <property type="match status" value="1"/>
</dbReference>
<evidence type="ECO:0000256" key="14">
    <source>
        <dbReference type="PROSITE-ProRule" id="PRU01360"/>
    </source>
</evidence>
<dbReference type="GO" id="GO:0009279">
    <property type="term" value="C:cell outer membrane"/>
    <property type="evidence" value="ECO:0007669"/>
    <property type="project" value="UniProtKB-SubCell"/>
</dbReference>
<keyword evidence="6 14" id="KW-0812">Transmembrane</keyword>
<dbReference type="Proteomes" id="UP000269041">
    <property type="component" value="Unassembled WGS sequence"/>
</dbReference>
<evidence type="ECO:0000256" key="1">
    <source>
        <dbReference type="ARBA" id="ARBA00004571"/>
    </source>
</evidence>
<comment type="caution">
    <text evidence="21">The sequence shown here is derived from an EMBL/GenBank/DDBJ whole genome shotgun (WGS) entry which is preliminary data.</text>
</comment>
<organism evidence="21 22">
    <name type="scientific">Vibrio pectenicida</name>
    <dbReference type="NCBI Taxonomy" id="62763"/>
    <lineage>
        <taxon>Bacteria</taxon>
        <taxon>Pseudomonadati</taxon>
        <taxon>Pseudomonadota</taxon>
        <taxon>Gammaproteobacteria</taxon>
        <taxon>Vibrionales</taxon>
        <taxon>Vibrionaceae</taxon>
        <taxon>Vibrio</taxon>
    </lineage>
</organism>
<dbReference type="EMBL" id="RSFA01000091">
    <property type="protein sequence ID" value="RSD30003.1"/>
    <property type="molecule type" value="Genomic_DNA"/>
</dbReference>
<dbReference type="InterPro" id="IPR010916">
    <property type="entry name" value="TonB_box_CS"/>
</dbReference>
<evidence type="ECO:0000259" key="20">
    <source>
        <dbReference type="Pfam" id="PF07715"/>
    </source>
</evidence>
<keyword evidence="10 15" id="KW-0798">TonB box</keyword>
<gene>
    <name evidence="21" type="ORF">EJA03_16235</name>
</gene>
<dbReference type="GO" id="GO:0038023">
    <property type="term" value="F:signaling receptor activity"/>
    <property type="evidence" value="ECO:0007669"/>
    <property type="project" value="InterPro"/>
</dbReference>
<feature type="signal peptide" evidence="18">
    <location>
        <begin position="1"/>
        <end position="46"/>
    </location>
</feature>
<keyword evidence="11 14" id="KW-0472">Membrane</keyword>
<feature type="domain" description="TonB-dependent receptor plug" evidence="20">
    <location>
        <begin position="85"/>
        <end position="177"/>
    </location>
</feature>
<evidence type="ECO:0000256" key="16">
    <source>
        <dbReference type="PROSITE-ProRule" id="PRU10144"/>
    </source>
</evidence>
<evidence type="ECO:0000256" key="8">
    <source>
        <dbReference type="ARBA" id="ARBA00023004"/>
    </source>
</evidence>
<proteinExistence type="inferred from homology"/>
<evidence type="ECO:0000256" key="17">
    <source>
        <dbReference type="RuleBase" id="RU003357"/>
    </source>
</evidence>
<evidence type="ECO:0000256" key="12">
    <source>
        <dbReference type="ARBA" id="ARBA00023170"/>
    </source>
</evidence>
<dbReference type="OrthoDB" id="127311at2"/>
<evidence type="ECO:0000313" key="22">
    <source>
        <dbReference type="Proteomes" id="UP000269041"/>
    </source>
</evidence>
<dbReference type="InterPro" id="IPR012910">
    <property type="entry name" value="Plug_dom"/>
</dbReference>
<keyword evidence="13 14" id="KW-0998">Cell outer membrane</keyword>
<evidence type="ECO:0000256" key="6">
    <source>
        <dbReference type="ARBA" id="ARBA00022692"/>
    </source>
</evidence>
<dbReference type="InterPro" id="IPR036942">
    <property type="entry name" value="Beta-barrel_TonB_sf"/>
</dbReference>
<protein>
    <submittedName>
        <fullName evidence="21">TonB-dependent receptor</fullName>
    </submittedName>
</protein>
<evidence type="ECO:0000256" key="10">
    <source>
        <dbReference type="ARBA" id="ARBA00023077"/>
    </source>
</evidence>
<dbReference type="SUPFAM" id="SSF56935">
    <property type="entry name" value="Porins"/>
    <property type="match status" value="1"/>
</dbReference>
<evidence type="ECO:0000256" key="11">
    <source>
        <dbReference type="ARBA" id="ARBA00023136"/>
    </source>
</evidence>
<keyword evidence="12 21" id="KW-0675">Receptor</keyword>
<feature type="chain" id="PRO_5019565375" evidence="18">
    <location>
        <begin position="47"/>
        <end position="728"/>
    </location>
</feature>
<dbReference type="NCBIfam" id="TIGR01783">
    <property type="entry name" value="TonB-siderophor"/>
    <property type="match status" value="1"/>
</dbReference>
<dbReference type="GO" id="GO:0015891">
    <property type="term" value="P:siderophore transport"/>
    <property type="evidence" value="ECO:0007669"/>
    <property type="project" value="InterPro"/>
</dbReference>
<dbReference type="RefSeq" id="WP_125322778.1">
    <property type="nucleotide sequence ID" value="NZ_AP024889.1"/>
</dbReference>
<sequence>MTYHYHKIATYPQGNTSNNKPSPSRIALLVALQLSASVLPVSFAHAEEQTDESMTVYGQAKKAYASGQISTTSNMGMLGDKDFLDTPFNTIGYTEKQIQDQHAQDISDVISASDPSVFTSGDTGVNIESIKIRGFQSQIGDVMFNGLYGIGPYYRSTPEMYQRIDVLKGPSSLLNGMPPNGSVGGAINLVTKRPQETPTTSFTGTYMSDSQFGGHIDIGRRFGANDQLGLRFNGVFRDGNASIDNQDKQAQLVSLGFDWRGNNAMIEADIYISKEHVDGPARGLSVANSVTHLPPPPSSGTALAPDWAYNDSQDKGAMIRGELDINSYITTYAALGASRTDFDSNIPSIIELGDSNGNLNITQGSVDLESKRTSGEIGVRGNFSTGPVEHQLVINSTYFNENKDDSPTRATSVNTWQPNIYNPTWTRENQNYNSYELPVDSTQVSYGIADTLSFAEDSIQLTLGIRHQSVDYSSGFGSNGSAPSMTQQKESAYTPAIAALYKLSPTISLYANYAEGLTNGKTVTNSKYTNVGESFAPQKTKQTEAGVKLDFNSFAHTLSLFETKQPNEYDKNSTISYDGEQRNRGVEWGFFGTVWENYSLAGGIAYTDAEITKSDDETIQGKQATKMPKVQAKLAVEWNIPAMRELTLIGQTKYMSKQYINSQNTLSVSGQTIFDLGARYQSKIAEQDVTWRLAVNNVTDEAYWTTTHYASLALGAPRTVMLSASVDF</sequence>
<keyword evidence="4 14" id="KW-1134">Transmembrane beta strand</keyword>
<keyword evidence="8" id="KW-0408">Iron</keyword>
<evidence type="ECO:0000256" key="3">
    <source>
        <dbReference type="ARBA" id="ARBA00022448"/>
    </source>
</evidence>
<evidence type="ECO:0000256" key="2">
    <source>
        <dbReference type="ARBA" id="ARBA00009810"/>
    </source>
</evidence>
<keyword evidence="3 14" id="KW-0813">Transport</keyword>
<dbReference type="InterPro" id="IPR037066">
    <property type="entry name" value="Plug_dom_sf"/>
</dbReference>
<keyword evidence="7 18" id="KW-0732">Signal</keyword>